<evidence type="ECO:0000313" key="4">
    <source>
        <dbReference type="EMBL" id="SCE98513.1"/>
    </source>
</evidence>
<keyword evidence="1" id="KW-0547">Nucleotide-binding</keyword>
<dbReference type="SUPFAM" id="SSF52540">
    <property type="entry name" value="P-loop containing nucleoside triphosphate hydrolases"/>
    <property type="match status" value="1"/>
</dbReference>
<dbReference type="Gene3D" id="1.10.10.10">
    <property type="entry name" value="Winged helix-like DNA-binding domain superfamily/Winged helix DNA-binding domain"/>
    <property type="match status" value="1"/>
</dbReference>
<dbReference type="Pfam" id="PF00196">
    <property type="entry name" value="GerE"/>
    <property type="match status" value="1"/>
</dbReference>
<dbReference type="GO" id="GO:0005737">
    <property type="term" value="C:cytoplasm"/>
    <property type="evidence" value="ECO:0007669"/>
    <property type="project" value="TreeGrafter"/>
</dbReference>
<dbReference type="Pfam" id="PF13191">
    <property type="entry name" value="AAA_16"/>
    <property type="match status" value="1"/>
</dbReference>
<dbReference type="InterPro" id="IPR016032">
    <property type="entry name" value="Sig_transdc_resp-reg_C-effctor"/>
</dbReference>
<dbReference type="InterPro" id="IPR027417">
    <property type="entry name" value="P-loop_NTPase"/>
</dbReference>
<dbReference type="AlphaFoldDB" id="A0A1C4WQU0"/>
<dbReference type="InterPro" id="IPR036388">
    <property type="entry name" value="WH-like_DNA-bd_sf"/>
</dbReference>
<keyword evidence="5" id="KW-1185">Reference proteome</keyword>
<dbReference type="RefSeq" id="WP_269458389.1">
    <property type="nucleotide sequence ID" value="NZ_LT607412.1"/>
</dbReference>
<proteinExistence type="predicted"/>
<dbReference type="Gene3D" id="1.25.40.10">
    <property type="entry name" value="Tetratricopeptide repeat domain"/>
    <property type="match status" value="1"/>
</dbReference>
<name>A0A1C4WQU0_9ACTN</name>
<dbReference type="Gene3D" id="3.40.50.300">
    <property type="entry name" value="P-loop containing nucleotide triphosphate hydrolases"/>
    <property type="match status" value="1"/>
</dbReference>
<dbReference type="GO" id="GO:0003677">
    <property type="term" value="F:DNA binding"/>
    <property type="evidence" value="ECO:0007669"/>
    <property type="project" value="InterPro"/>
</dbReference>
<gene>
    <name evidence="4" type="ORF">GA0070607_3998</name>
</gene>
<evidence type="ECO:0000313" key="5">
    <source>
        <dbReference type="Proteomes" id="UP000198243"/>
    </source>
</evidence>
<dbReference type="PRINTS" id="PR00038">
    <property type="entry name" value="HTHLUXR"/>
</dbReference>
<dbReference type="InterPro" id="IPR041664">
    <property type="entry name" value="AAA_16"/>
</dbReference>
<evidence type="ECO:0000256" key="2">
    <source>
        <dbReference type="ARBA" id="ARBA00022840"/>
    </source>
</evidence>
<dbReference type="GO" id="GO:0004016">
    <property type="term" value="F:adenylate cyclase activity"/>
    <property type="evidence" value="ECO:0007669"/>
    <property type="project" value="TreeGrafter"/>
</dbReference>
<dbReference type="PANTHER" id="PTHR16305:SF35">
    <property type="entry name" value="TRANSCRIPTIONAL ACTIVATOR DOMAIN"/>
    <property type="match status" value="1"/>
</dbReference>
<dbReference type="GO" id="GO:0006355">
    <property type="term" value="P:regulation of DNA-templated transcription"/>
    <property type="evidence" value="ECO:0007669"/>
    <property type="project" value="InterPro"/>
</dbReference>
<dbReference type="PROSITE" id="PS00622">
    <property type="entry name" value="HTH_LUXR_1"/>
    <property type="match status" value="1"/>
</dbReference>
<dbReference type="InterPro" id="IPR011990">
    <property type="entry name" value="TPR-like_helical_dom_sf"/>
</dbReference>
<dbReference type="PANTHER" id="PTHR16305">
    <property type="entry name" value="TESTICULAR SOLUBLE ADENYLYL CYCLASE"/>
    <property type="match status" value="1"/>
</dbReference>
<dbReference type="InterPro" id="IPR000792">
    <property type="entry name" value="Tscrpt_reg_LuxR_C"/>
</dbReference>
<dbReference type="GO" id="GO:0005524">
    <property type="term" value="F:ATP binding"/>
    <property type="evidence" value="ECO:0007669"/>
    <property type="project" value="UniProtKB-KW"/>
</dbReference>
<evidence type="ECO:0000259" key="3">
    <source>
        <dbReference type="PROSITE" id="PS50043"/>
    </source>
</evidence>
<dbReference type="SUPFAM" id="SSF46894">
    <property type="entry name" value="C-terminal effector domain of the bipartite response regulators"/>
    <property type="match status" value="1"/>
</dbReference>
<dbReference type="SUPFAM" id="SSF48452">
    <property type="entry name" value="TPR-like"/>
    <property type="match status" value="1"/>
</dbReference>
<accession>A0A1C4WQU0</accession>
<dbReference type="PROSITE" id="PS50043">
    <property type="entry name" value="HTH_LUXR_2"/>
    <property type="match status" value="1"/>
</dbReference>
<feature type="domain" description="HTH luxR-type" evidence="3">
    <location>
        <begin position="822"/>
        <end position="885"/>
    </location>
</feature>
<protein>
    <submittedName>
        <fullName evidence="4">AAA ATPase domain-containing protein</fullName>
    </submittedName>
</protein>
<organism evidence="4 5">
    <name type="scientific">Micromonospora coriariae</name>
    <dbReference type="NCBI Taxonomy" id="285665"/>
    <lineage>
        <taxon>Bacteria</taxon>
        <taxon>Bacillati</taxon>
        <taxon>Actinomycetota</taxon>
        <taxon>Actinomycetes</taxon>
        <taxon>Micromonosporales</taxon>
        <taxon>Micromonosporaceae</taxon>
        <taxon>Micromonospora</taxon>
    </lineage>
</organism>
<dbReference type="Proteomes" id="UP000198243">
    <property type="component" value="Chromosome I"/>
</dbReference>
<sequence length="885" mass="94034">MRGRATERDRIDRMLTDARDGASSVLLIHGDAGIGKTALLDYAAARASDMRVLRIDGLESETELAFAGLHQLFLPAMDLVDQLPGPQARAVRAVFGLTDDTVRDRFVIGLAVLSMLSEVAGEGALLCLVDDVQWLDRASVDALAFAARRLQAEGVVLIFGARDAAGVAGFVGLPALHLAGLDPEAAAALVADLSPYVRQRIMDEAQGNPLALRELSAALTPTERAGQLSPLTLSAPSNRVQDAFLDQIRRLPEATRTLLLTAAADDTGTLDLILRAAKATVGDLAPAERSGLVVLTGDALRFRHPLIRYAAYQGSPFADRVAVHRALAAVLVAPEHAHRRAWQLAAAASGPDERVADELERVAIWAGGRQALASASAAYERAAQLTAVPEGRARRFIAAAQAAADAGQDERGGRLAAMVEVAPQDPGLAADLARVRAVVELGYGSPDAAGRMLLDCADHIGAQRPDKLRALLVDALHAAFSSGNAELIAAVADRAPTEPLLAVPARLLTDDVPGALRALRTLVAVRDRTDTGFMGRLMTGTYCHLGADDEAAYEIAAEAVEHCRDNGMGGWLPTALHLLARVELTLGRLDDASAHAAEALRLAEGYDLSHRAAHVRAVLAILAAVRGEEEQTGRLARDAMAYTQPRAVGRATADALWAVGLLDLGLGRADVALRRLEAARAASGHRLFGAFLLPDLVEAAVRAGRPERAAEPARLLAEWAEATCRPALAALAHRCRALTAPDTEAEQHFASAVRLHGDGNAFDRARTGLLYGEWLRRARRKLEARRHLRDALDTFAVLGAEPWTRRAGAELRASGEVAEPSLGGPLSRLSPQEREVVRLAAAGATNREIATQLFLSPRTVGHHLYRAFPKLGVTSRTDLASVLSS</sequence>
<dbReference type="CDD" id="cd06170">
    <property type="entry name" value="LuxR_C_like"/>
    <property type="match status" value="1"/>
</dbReference>
<dbReference type="EMBL" id="LT607412">
    <property type="protein sequence ID" value="SCE98513.1"/>
    <property type="molecule type" value="Genomic_DNA"/>
</dbReference>
<reference evidence="5" key="1">
    <citation type="submission" date="2016-06" db="EMBL/GenBank/DDBJ databases">
        <authorList>
            <person name="Varghese N."/>
            <person name="Submissions Spin"/>
        </authorList>
    </citation>
    <scope>NUCLEOTIDE SEQUENCE [LARGE SCALE GENOMIC DNA]</scope>
    <source>
        <strain evidence="5">DSM 44875</strain>
    </source>
</reference>
<evidence type="ECO:0000256" key="1">
    <source>
        <dbReference type="ARBA" id="ARBA00022741"/>
    </source>
</evidence>
<dbReference type="SMART" id="SM00421">
    <property type="entry name" value="HTH_LUXR"/>
    <property type="match status" value="1"/>
</dbReference>
<keyword evidence="2" id="KW-0067">ATP-binding</keyword>